<proteinExistence type="predicted"/>
<dbReference type="InterPro" id="IPR009057">
    <property type="entry name" value="Homeodomain-like_sf"/>
</dbReference>
<keyword evidence="8" id="KW-1185">Reference proteome</keyword>
<dbReference type="PRINTS" id="PR00455">
    <property type="entry name" value="HTHTETR"/>
</dbReference>
<dbReference type="SUPFAM" id="SSF46689">
    <property type="entry name" value="Homeodomain-like"/>
    <property type="match status" value="1"/>
</dbReference>
<evidence type="ECO:0000256" key="2">
    <source>
        <dbReference type="ARBA" id="ARBA00023125"/>
    </source>
</evidence>
<dbReference type="InterPro" id="IPR050109">
    <property type="entry name" value="HTH-type_TetR-like_transc_reg"/>
</dbReference>
<dbReference type="PROSITE" id="PS50977">
    <property type="entry name" value="HTH_TETR_2"/>
    <property type="match status" value="1"/>
</dbReference>
<dbReference type="PANTHER" id="PTHR30055:SF234">
    <property type="entry name" value="HTH-TYPE TRANSCRIPTIONAL REGULATOR BETI"/>
    <property type="match status" value="1"/>
</dbReference>
<evidence type="ECO:0000313" key="8">
    <source>
        <dbReference type="Proteomes" id="UP001235720"/>
    </source>
</evidence>
<dbReference type="InterPro" id="IPR036271">
    <property type="entry name" value="Tet_transcr_reg_TetR-rel_C_sf"/>
</dbReference>
<keyword evidence="1" id="KW-0805">Transcription regulation</keyword>
<evidence type="ECO:0000313" key="7">
    <source>
        <dbReference type="EMBL" id="MDM7888126.1"/>
    </source>
</evidence>
<feature type="region of interest" description="Disordered" evidence="5">
    <location>
        <begin position="1"/>
        <end position="20"/>
    </location>
</feature>
<feature type="domain" description="HTH tetR-type" evidence="6">
    <location>
        <begin position="19"/>
        <end position="79"/>
    </location>
</feature>
<evidence type="ECO:0000259" key="6">
    <source>
        <dbReference type="PROSITE" id="PS50977"/>
    </source>
</evidence>
<comment type="caution">
    <text evidence="7">The sequence shown here is derived from an EMBL/GenBank/DDBJ whole genome shotgun (WGS) entry which is preliminary data.</text>
</comment>
<dbReference type="EMBL" id="JAUCMM010000003">
    <property type="protein sequence ID" value="MDM7888126.1"/>
    <property type="molecule type" value="Genomic_DNA"/>
</dbReference>
<accession>A0ABT7TEX0</accession>
<dbReference type="Gene3D" id="1.10.357.10">
    <property type="entry name" value="Tetracycline Repressor, domain 2"/>
    <property type="match status" value="1"/>
</dbReference>
<name>A0ABT7TEX0_9MICO</name>
<dbReference type="Pfam" id="PF00440">
    <property type="entry name" value="TetR_N"/>
    <property type="match status" value="1"/>
</dbReference>
<gene>
    <name evidence="7" type="ORF">QUG98_06645</name>
</gene>
<keyword evidence="3" id="KW-0804">Transcription</keyword>
<evidence type="ECO:0000256" key="1">
    <source>
        <dbReference type="ARBA" id="ARBA00023015"/>
    </source>
</evidence>
<protein>
    <submittedName>
        <fullName evidence="7">TetR/AcrR family transcriptional regulator</fullName>
    </submittedName>
</protein>
<dbReference type="RefSeq" id="WP_289469813.1">
    <property type="nucleotide sequence ID" value="NZ_JAUCMM010000003.1"/>
</dbReference>
<sequence length="207" mass="22372">MTQDQQTQDQRTRAYRSRGERRDELLDAAALVVRDHGLPGLTTRAVAERAGVAHGVVHYVFGARRNLVVALLERQARDVLPRVLAAADQHDELVDALDAGVAAYLDLVRREPERFRLLEAVSGTALDGDDELAAAERTLWRDGVAAGITRWTARHGVDLAEPAPVAADAVLALTDGLGRAAWSDPDGSPTDRARAVLVRGLAHALTR</sequence>
<dbReference type="Proteomes" id="UP001235720">
    <property type="component" value="Unassembled WGS sequence"/>
</dbReference>
<dbReference type="SUPFAM" id="SSF48498">
    <property type="entry name" value="Tetracyclin repressor-like, C-terminal domain"/>
    <property type="match status" value="1"/>
</dbReference>
<evidence type="ECO:0000256" key="4">
    <source>
        <dbReference type="PROSITE-ProRule" id="PRU00335"/>
    </source>
</evidence>
<feature type="DNA-binding region" description="H-T-H motif" evidence="4">
    <location>
        <begin position="42"/>
        <end position="61"/>
    </location>
</feature>
<dbReference type="InterPro" id="IPR001647">
    <property type="entry name" value="HTH_TetR"/>
</dbReference>
<evidence type="ECO:0000256" key="3">
    <source>
        <dbReference type="ARBA" id="ARBA00023163"/>
    </source>
</evidence>
<keyword evidence="2 4" id="KW-0238">DNA-binding</keyword>
<dbReference type="PANTHER" id="PTHR30055">
    <property type="entry name" value="HTH-TYPE TRANSCRIPTIONAL REGULATOR RUTR"/>
    <property type="match status" value="1"/>
</dbReference>
<organism evidence="7 8">
    <name type="scientific">Curtobacterium subtropicum</name>
    <dbReference type="NCBI Taxonomy" id="3055138"/>
    <lineage>
        <taxon>Bacteria</taxon>
        <taxon>Bacillati</taxon>
        <taxon>Actinomycetota</taxon>
        <taxon>Actinomycetes</taxon>
        <taxon>Micrococcales</taxon>
        <taxon>Microbacteriaceae</taxon>
        <taxon>Curtobacterium</taxon>
    </lineage>
</organism>
<evidence type="ECO:0000256" key="5">
    <source>
        <dbReference type="SAM" id="MobiDB-lite"/>
    </source>
</evidence>
<reference evidence="7 8" key="1">
    <citation type="submission" date="2023-06" db="EMBL/GenBank/DDBJ databases">
        <authorList>
            <person name="Feng G."/>
            <person name="Li J."/>
            <person name="Zhu H."/>
        </authorList>
    </citation>
    <scope>NUCLEOTIDE SEQUENCE [LARGE SCALE GENOMIC DNA]</scope>
    <source>
        <strain evidence="7 8">RHCJP20</strain>
    </source>
</reference>